<evidence type="ECO:0000256" key="1">
    <source>
        <dbReference type="SAM" id="SignalP"/>
    </source>
</evidence>
<organism evidence="2 3">
    <name type="scientific">Demequina litoralis</name>
    <dbReference type="NCBI Taxonomy" id="3051660"/>
    <lineage>
        <taxon>Bacteria</taxon>
        <taxon>Bacillati</taxon>
        <taxon>Actinomycetota</taxon>
        <taxon>Actinomycetes</taxon>
        <taxon>Micrococcales</taxon>
        <taxon>Demequinaceae</taxon>
        <taxon>Demequina</taxon>
    </lineage>
</organism>
<evidence type="ECO:0008006" key="4">
    <source>
        <dbReference type="Google" id="ProtNLM"/>
    </source>
</evidence>
<dbReference type="RefSeq" id="WP_301131572.1">
    <property type="nucleotide sequence ID" value="NZ_JAUHPW010000003.1"/>
</dbReference>
<protein>
    <recommendedName>
        <fullName evidence="4">Lipoprotein</fullName>
    </recommendedName>
</protein>
<dbReference type="PROSITE" id="PS51257">
    <property type="entry name" value="PROKAR_LIPOPROTEIN"/>
    <property type="match status" value="1"/>
</dbReference>
<keyword evidence="1" id="KW-0732">Signal</keyword>
<proteinExistence type="predicted"/>
<sequence length="241" mass="24628">MHRAVAAIGTTALVLALAACSADDPEAADASVGAEAAATVEAEASPEPSVTEAPLTIVEQVAADYADEDWAPADSPAFALTADERNEYMELVTAEAGVEEAFADVLTAEEVDGGAMTGLLVEVAEDLSRAGRDIMIVAMLGDSATEADVPLTDDDLVLLLETGWDVCEATRSGTAYDEAFGEAFVDAMTAAMSAGLSTDEEESEAAANTAAAAMMGAMFAHLQCPEFADDAAEAFAQMGDA</sequence>
<dbReference type="Proteomes" id="UP001172728">
    <property type="component" value="Unassembled WGS sequence"/>
</dbReference>
<accession>A0ABT8G7L4</accession>
<reference evidence="2" key="1">
    <citation type="submission" date="2023-06" db="EMBL/GenBank/DDBJ databases">
        <title>Sysu t00192.</title>
        <authorList>
            <person name="Gao L."/>
            <person name="Fang B.-Z."/>
            <person name="Li W.-J."/>
        </authorList>
    </citation>
    <scope>NUCLEOTIDE SEQUENCE</scope>
    <source>
        <strain evidence="2">SYSU T00192</strain>
    </source>
</reference>
<feature type="signal peptide" evidence="1">
    <location>
        <begin position="1"/>
        <end position="21"/>
    </location>
</feature>
<keyword evidence="3" id="KW-1185">Reference proteome</keyword>
<name>A0ABT8G7L4_9MICO</name>
<gene>
    <name evidence="2" type="ORF">QQX09_04505</name>
</gene>
<comment type="caution">
    <text evidence="2">The sequence shown here is derived from an EMBL/GenBank/DDBJ whole genome shotgun (WGS) entry which is preliminary data.</text>
</comment>
<evidence type="ECO:0000313" key="3">
    <source>
        <dbReference type="Proteomes" id="UP001172728"/>
    </source>
</evidence>
<dbReference type="EMBL" id="JAUHPW010000003">
    <property type="protein sequence ID" value="MDN4475118.1"/>
    <property type="molecule type" value="Genomic_DNA"/>
</dbReference>
<feature type="chain" id="PRO_5046665966" description="Lipoprotein" evidence="1">
    <location>
        <begin position="22"/>
        <end position="241"/>
    </location>
</feature>
<evidence type="ECO:0000313" key="2">
    <source>
        <dbReference type="EMBL" id="MDN4475118.1"/>
    </source>
</evidence>